<evidence type="ECO:0000256" key="1">
    <source>
        <dbReference type="ARBA" id="ARBA00000085"/>
    </source>
</evidence>
<dbReference type="SUPFAM" id="SSF47384">
    <property type="entry name" value="Homodimeric domain of signal transducing histidine kinase"/>
    <property type="match status" value="1"/>
</dbReference>
<dbReference type="CDD" id="cd00082">
    <property type="entry name" value="HisKA"/>
    <property type="match status" value="1"/>
</dbReference>
<dbReference type="SMART" id="SM00387">
    <property type="entry name" value="HATPase_c"/>
    <property type="match status" value="1"/>
</dbReference>
<dbReference type="PRINTS" id="PR00344">
    <property type="entry name" value="BCTRLSENSOR"/>
</dbReference>
<dbReference type="Pfam" id="PF02518">
    <property type="entry name" value="HATPase_c"/>
    <property type="match status" value="1"/>
</dbReference>
<evidence type="ECO:0000256" key="2">
    <source>
        <dbReference type="ARBA" id="ARBA00004429"/>
    </source>
</evidence>
<comment type="catalytic activity">
    <reaction evidence="1">
        <text>ATP + protein L-histidine = ADP + protein N-phospho-L-histidine.</text>
        <dbReference type="EC" id="2.7.13.3"/>
    </reaction>
</comment>
<sequence length="533" mass="57347">MTQDRLHPLTVPSRDPTRDDADVLILAAPRDAELTVRALASAGYRCRACASEDALLEALSPVSGSLLIAEERLTRGLLGRLAARIHEQPAWSDLPVLIVANHGTDRLPLKAVAALGNVSMIQRPMTRDALLSTVASALRARHRQLEVRDLLEQQREQSERKDQFLAMLAHELRNPLTPIRYAAHLLQRPGLPSDRQSHLAELVDRQVGHMGRIIDQLLDVSRLTRGLIHLEKTRVDLCALTQDTLAAHAISAQAKEILISCDCTCSVWVEGDETRLRQVLDNLIDNAIKFSPPGQGIQVRIDANAGRVLWQVQDHGDGIEPKLLPQLFDAFVQADRSLERSRGGLGLGLALVKGLVTMHGGRVWVHSDGPGRGSEFTVELPAEHALDGPRDLSAGGEADAVNGEILIAEDNVDAAEALRMILEGHGYRVTVVHSGPDAIQALRESRPQVLICDIGLPGISGYDVARAASSVHRPEVMIAVTGYGSAEDRANALAAGFDAHLAKPVAVPQLLKEVAGALSAGDNPSGADSDGHS</sequence>
<dbReference type="OrthoDB" id="9768069at2"/>
<dbReference type="AlphaFoldDB" id="A0A0U3LMR5"/>
<dbReference type="InterPro" id="IPR001789">
    <property type="entry name" value="Sig_transdc_resp-reg_receiver"/>
</dbReference>
<keyword evidence="5" id="KW-0808">Transferase</keyword>
<keyword evidence="8" id="KW-1185">Reference proteome</keyword>
<accession>A0A0U3LMR5</accession>
<dbReference type="PATRIC" id="fig|76731.3.peg.3352"/>
<dbReference type="PANTHER" id="PTHR43047">
    <property type="entry name" value="TWO-COMPONENT HISTIDINE PROTEIN KINASE"/>
    <property type="match status" value="1"/>
</dbReference>
<dbReference type="Gene3D" id="1.10.287.130">
    <property type="match status" value="1"/>
</dbReference>
<dbReference type="InterPro" id="IPR005467">
    <property type="entry name" value="His_kinase_dom"/>
</dbReference>
<dbReference type="Proteomes" id="UP000060699">
    <property type="component" value="Chromosome"/>
</dbReference>
<dbReference type="GO" id="GO:0005886">
    <property type="term" value="C:plasma membrane"/>
    <property type="evidence" value="ECO:0007669"/>
    <property type="project" value="UniProtKB-SubCell"/>
</dbReference>
<dbReference type="InterPro" id="IPR011006">
    <property type="entry name" value="CheY-like_superfamily"/>
</dbReference>
<dbReference type="PROSITE" id="PS50110">
    <property type="entry name" value="RESPONSE_REGULATORY"/>
    <property type="match status" value="1"/>
</dbReference>
<dbReference type="InterPro" id="IPR036890">
    <property type="entry name" value="HATPase_C_sf"/>
</dbReference>
<dbReference type="SUPFAM" id="SSF55874">
    <property type="entry name" value="ATPase domain of HSP90 chaperone/DNA topoisomerase II/histidine kinase"/>
    <property type="match status" value="1"/>
</dbReference>
<evidence type="ECO:0000256" key="5">
    <source>
        <dbReference type="ARBA" id="ARBA00022679"/>
    </source>
</evidence>
<dbReference type="InterPro" id="IPR003661">
    <property type="entry name" value="HisK_dim/P_dom"/>
</dbReference>
<dbReference type="EC" id="2.7.13.3" evidence="3"/>
<comment type="subcellular location">
    <subcellularLocation>
        <location evidence="2">Cell inner membrane</location>
        <topology evidence="2">Multi-pass membrane protein</topology>
    </subcellularLocation>
</comment>
<protein>
    <recommendedName>
        <fullName evidence="3">histidine kinase</fullName>
        <ecNumber evidence="3">2.7.13.3</ecNumber>
    </recommendedName>
</protein>
<dbReference type="Pfam" id="PF00072">
    <property type="entry name" value="Response_reg"/>
    <property type="match status" value="1"/>
</dbReference>
<evidence type="ECO:0000313" key="8">
    <source>
        <dbReference type="Proteomes" id="UP000060699"/>
    </source>
</evidence>
<dbReference type="SMART" id="SM00448">
    <property type="entry name" value="REC"/>
    <property type="match status" value="1"/>
</dbReference>
<keyword evidence="4" id="KW-0597">Phosphoprotein</keyword>
<dbReference type="EMBL" id="CP013729">
    <property type="protein sequence ID" value="ALV07730.1"/>
    <property type="molecule type" value="Genomic_DNA"/>
</dbReference>
<dbReference type="Gene3D" id="3.30.565.10">
    <property type="entry name" value="Histidine kinase-like ATPase, C-terminal domain"/>
    <property type="match status" value="1"/>
</dbReference>
<organism evidence="7 8">
    <name type="scientific">Roseateles depolymerans</name>
    <dbReference type="NCBI Taxonomy" id="76731"/>
    <lineage>
        <taxon>Bacteria</taxon>
        <taxon>Pseudomonadati</taxon>
        <taxon>Pseudomonadota</taxon>
        <taxon>Betaproteobacteria</taxon>
        <taxon>Burkholderiales</taxon>
        <taxon>Sphaerotilaceae</taxon>
        <taxon>Roseateles</taxon>
    </lineage>
</organism>
<dbReference type="KEGG" id="rdp:RD2015_3272"/>
<dbReference type="FunFam" id="3.30.565.10:FF:000006">
    <property type="entry name" value="Sensor histidine kinase WalK"/>
    <property type="match status" value="1"/>
</dbReference>
<evidence type="ECO:0000313" key="7">
    <source>
        <dbReference type="EMBL" id="ALV07730.1"/>
    </source>
</evidence>
<dbReference type="STRING" id="76731.RD2015_3272"/>
<dbReference type="PANTHER" id="PTHR43047:SF72">
    <property type="entry name" value="OSMOSENSING HISTIDINE PROTEIN KINASE SLN1"/>
    <property type="match status" value="1"/>
</dbReference>
<dbReference type="PROSITE" id="PS50109">
    <property type="entry name" value="HIS_KIN"/>
    <property type="match status" value="1"/>
</dbReference>
<evidence type="ECO:0000256" key="3">
    <source>
        <dbReference type="ARBA" id="ARBA00012438"/>
    </source>
</evidence>
<gene>
    <name evidence="7" type="ORF">RD2015_3272</name>
</gene>
<evidence type="ECO:0000256" key="4">
    <source>
        <dbReference type="ARBA" id="ARBA00022553"/>
    </source>
</evidence>
<dbReference type="InterPro" id="IPR036097">
    <property type="entry name" value="HisK_dim/P_sf"/>
</dbReference>
<keyword evidence="6" id="KW-0418">Kinase</keyword>
<dbReference type="GO" id="GO:0009927">
    <property type="term" value="F:histidine phosphotransfer kinase activity"/>
    <property type="evidence" value="ECO:0007669"/>
    <property type="project" value="TreeGrafter"/>
</dbReference>
<dbReference type="InterPro" id="IPR003594">
    <property type="entry name" value="HATPase_dom"/>
</dbReference>
<dbReference type="SUPFAM" id="SSF52172">
    <property type="entry name" value="CheY-like"/>
    <property type="match status" value="2"/>
</dbReference>
<dbReference type="Gene3D" id="3.40.50.2300">
    <property type="match status" value="2"/>
</dbReference>
<dbReference type="GO" id="GO:0000155">
    <property type="term" value="F:phosphorelay sensor kinase activity"/>
    <property type="evidence" value="ECO:0007669"/>
    <property type="project" value="InterPro"/>
</dbReference>
<name>A0A0U3LMR5_9BURK</name>
<dbReference type="Pfam" id="PF00512">
    <property type="entry name" value="HisKA"/>
    <property type="match status" value="1"/>
</dbReference>
<dbReference type="InterPro" id="IPR004358">
    <property type="entry name" value="Sig_transdc_His_kin-like_C"/>
</dbReference>
<evidence type="ECO:0000256" key="6">
    <source>
        <dbReference type="ARBA" id="ARBA00022777"/>
    </source>
</evidence>
<reference evidence="7 8" key="1">
    <citation type="submission" date="2015-12" db="EMBL/GenBank/DDBJ databases">
        <title>Complete genome of Roseateles depolymerans KCTC 42856.</title>
        <authorList>
            <person name="Kim K.M."/>
        </authorList>
    </citation>
    <scope>NUCLEOTIDE SEQUENCE [LARGE SCALE GENOMIC DNA]</scope>
    <source>
        <strain evidence="7 8">KCTC 42856</strain>
    </source>
</reference>
<dbReference type="SMART" id="SM00388">
    <property type="entry name" value="HisKA"/>
    <property type="match status" value="1"/>
</dbReference>
<proteinExistence type="predicted"/>